<keyword evidence="1" id="KW-0732">Signal</keyword>
<comment type="caution">
    <text evidence="3">The sequence shown here is derived from an EMBL/GenBank/DDBJ whole genome shotgun (WGS) entry which is preliminary data.</text>
</comment>
<dbReference type="Proteomes" id="UP001139125">
    <property type="component" value="Unassembled WGS sequence"/>
</dbReference>
<dbReference type="InterPro" id="IPR011047">
    <property type="entry name" value="Quinoprotein_ADH-like_sf"/>
</dbReference>
<proteinExistence type="predicted"/>
<reference evidence="3" key="1">
    <citation type="submission" date="2022-06" db="EMBL/GenBank/DDBJ databases">
        <title>Gracilimonas sp. CAU 1638 isolated from sea sediment.</title>
        <authorList>
            <person name="Kim W."/>
        </authorList>
    </citation>
    <scope>NUCLEOTIDE SEQUENCE</scope>
    <source>
        <strain evidence="3">CAU 1638</strain>
    </source>
</reference>
<feature type="signal peptide" evidence="1">
    <location>
        <begin position="1"/>
        <end position="20"/>
    </location>
</feature>
<dbReference type="RefSeq" id="WP_255133319.1">
    <property type="nucleotide sequence ID" value="NZ_JANDBC010000001.1"/>
</dbReference>
<name>A0A9X2RFG5_9BACT</name>
<gene>
    <name evidence="3" type="ORF">NM125_04590</name>
</gene>
<dbReference type="Pfam" id="PF07494">
    <property type="entry name" value="Reg_prop"/>
    <property type="match status" value="1"/>
</dbReference>
<organism evidence="3 4">
    <name type="scientific">Gracilimonas sediminicola</name>
    <dbReference type="NCBI Taxonomy" id="2952158"/>
    <lineage>
        <taxon>Bacteria</taxon>
        <taxon>Pseudomonadati</taxon>
        <taxon>Balneolota</taxon>
        <taxon>Balneolia</taxon>
        <taxon>Balneolales</taxon>
        <taxon>Balneolaceae</taxon>
        <taxon>Gracilimonas</taxon>
    </lineage>
</organism>
<dbReference type="InterPro" id="IPR015943">
    <property type="entry name" value="WD40/YVTN_repeat-like_dom_sf"/>
</dbReference>
<protein>
    <recommendedName>
        <fullName evidence="2">PorZ N-terminal beta-propeller domain-containing protein</fullName>
    </recommendedName>
</protein>
<dbReference type="SUPFAM" id="SSF50998">
    <property type="entry name" value="Quinoprotein alcohol dehydrogenase-like"/>
    <property type="match status" value="1"/>
</dbReference>
<dbReference type="InterPro" id="IPR011110">
    <property type="entry name" value="Reg_prop"/>
</dbReference>
<sequence length="769" mass="85354">MIKKLFFLSILCSLPFASQSQGLESWNAYPSYSTINSITLNEGEIFSATLGGIFSVENGEISHQLTTLDGLYRSNPTTIIADTDNNRLIAGYIDGNLDVIDLETNEVERIEDIKRVSRFNSKSINAFQVYENRLYVATSFGIVVYNLQNLFVENSFLQLADFDIGVQVNDLDIVSDTIYAATVQGVAYGSLNTNLVESDNWVNYTEAEGLPANSVQEINFFNSQINVLIDGSIYTQENNSAWTLHPEFPASGIRSFQKSMSGQELGAASASRLTIIDTEQNSESINLSLESSITEMRFDSERIFLGTTNEGLVVLENRNSNADFYLPSGPYLNFFGNLQVEDNILIGTSTTSFPSADAFAFLRGYYIFEDGLWNNFNRNTNPALNNTAYAFSVGSNDSSYFFGSWGDGIIKHQKSTNEITQYDRSNSSLLGIDENPNYVVISGLDDDSENNMWAVSYWAEFPLYVQLNETEEWIPFRGRAGSSLYFNLFIDSFDQKWISLVNSDNVGQGLLILETGEPTDPNDDRSVRLSSAISNGNLPDDKINAFIQDKNGEVWIGTGRGIARFIFPELIVEGGPEERQAQWLINEDTTAASRFLLRDVNVSTMAVNDANQKWIGSVNQGIWVLNDEGSRIIKRFTTENSNLISNNIESISINNETGEVFIATDLGLVSYLDIPKAPVKSMDKLKVFPNPFNYAKHSRIVVEGLSESTQIKVLGVDGIVVNELTAQGGRISWDGFDYSGNRLGTGVYFLIAYEDSGRETGVGKVVIVK</sequence>
<feature type="chain" id="PRO_5040979412" description="PorZ N-terminal beta-propeller domain-containing protein" evidence="1">
    <location>
        <begin position="21"/>
        <end position="769"/>
    </location>
</feature>
<dbReference type="InterPro" id="IPR048954">
    <property type="entry name" value="PorZ_N"/>
</dbReference>
<evidence type="ECO:0000256" key="1">
    <source>
        <dbReference type="SAM" id="SignalP"/>
    </source>
</evidence>
<feature type="domain" description="PorZ N-terminal beta-propeller" evidence="2">
    <location>
        <begin position="45"/>
        <end position="201"/>
    </location>
</feature>
<keyword evidence="4" id="KW-1185">Reference proteome</keyword>
<evidence type="ECO:0000313" key="3">
    <source>
        <dbReference type="EMBL" id="MCP9290863.1"/>
    </source>
</evidence>
<dbReference type="AlphaFoldDB" id="A0A9X2RFG5"/>
<evidence type="ECO:0000259" key="2">
    <source>
        <dbReference type="Pfam" id="PF21544"/>
    </source>
</evidence>
<accession>A0A9X2RFG5</accession>
<evidence type="ECO:0000313" key="4">
    <source>
        <dbReference type="Proteomes" id="UP001139125"/>
    </source>
</evidence>
<dbReference type="EMBL" id="JANDBC010000001">
    <property type="protein sequence ID" value="MCP9290863.1"/>
    <property type="molecule type" value="Genomic_DNA"/>
</dbReference>
<dbReference type="Gene3D" id="2.130.10.10">
    <property type="entry name" value="YVTN repeat-like/Quinoprotein amine dehydrogenase"/>
    <property type="match status" value="3"/>
</dbReference>
<dbReference type="Pfam" id="PF21544">
    <property type="entry name" value="PorZ_N_b_propeller"/>
    <property type="match status" value="1"/>
</dbReference>